<dbReference type="VEuPathDB" id="FungiDB:GGTG_13859"/>
<reference evidence="2" key="4">
    <citation type="journal article" date="2015" name="G3 (Bethesda)">
        <title>Genome sequences of three phytopathogenic species of the Magnaporthaceae family of fungi.</title>
        <authorList>
            <person name="Okagaki L.H."/>
            <person name="Nunes C.C."/>
            <person name="Sailsbery J."/>
            <person name="Clay B."/>
            <person name="Brown D."/>
            <person name="John T."/>
            <person name="Oh Y."/>
            <person name="Young N."/>
            <person name="Fitzgerald M."/>
            <person name="Haas B.J."/>
            <person name="Zeng Q."/>
            <person name="Young S."/>
            <person name="Adiconis X."/>
            <person name="Fan L."/>
            <person name="Levin J.Z."/>
            <person name="Mitchell T.K."/>
            <person name="Okubara P.A."/>
            <person name="Farman M.L."/>
            <person name="Kohn L.M."/>
            <person name="Birren B."/>
            <person name="Ma L.-J."/>
            <person name="Dean R.A."/>
        </authorList>
    </citation>
    <scope>NUCLEOTIDE SEQUENCE</scope>
    <source>
        <strain evidence="2">R3-111a-1</strain>
    </source>
</reference>
<gene>
    <name evidence="2" type="primary">20354317</name>
    <name evidence="1" type="ORF">GGTG_13859</name>
</gene>
<keyword evidence="3" id="KW-1185">Reference proteome</keyword>
<proteinExistence type="predicted"/>
<dbReference type="EMBL" id="GL385460">
    <property type="protein sequence ID" value="EJT68573.1"/>
    <property type="molecule type" value="Genomic_DNA"/>
</dbReference>
<reference evidence="3" key="1">
    <citation type="submission" date="2010-07" db="EMBL/GenBank/DDBJ databases">
        <title>The genome sequence of Gaeumannomyces graminis var. tritici strain R3-111a-1.</title>
        <authorList>
            <consortium name="The Broad Institute Genome Sequencing Platform"/>
            <person name="Ma L.-J."/>
            <person name="Dead R."/>
            <person name="Young S."/>
            <person name="Zeng Q."/>
            <person name="Koehrsen M."/>
            <person name="Alvarado L."/>
            <person name="Berlin A."/>
            <person name="Chapman S.B."/>
            <person name="Chen Z."/>
            <person name="Freedman E."/>
            <person name="Gellesch M."/>
            <person name="Goldberg J."/>
            <person name="Griggs A."/>
            <person name="Gujja S."/>
            <person name="Heilman E.R."/>
            <person name="Heiman D."/>
            <person name="Hepburn T."/>
            <person name="Howarth C."/>
            <person name="Jen D."/>
            <person name="Larson L."/>
            <person name="Mehta T."/>
            <person name="Neiman D."/>
            <person name="Pearson M."/>
            <person name="Roberts A."/>
            <person name="Saif S."/>
            <person name="Shea T."/>
            <person name="Shenoy N."/>
            <person name="Sisk P."/>
            <person name="Stolte C."/>
            <person name="Sykes S."/>
            <person name="Walk T."/>
            <person name="White J."/>
            <person name="Yandava C."/>
            <person name="Haas B."/>
            <person name="Nusbaum C."/>
            <person name="Birren B."/>
        </authorList>
    </citation>
    <scope>NUCLEOTIDE SEQUENCE [LARGE SCALE GENOMIC DNA]</scope>
    <source>
        <strain evidence="3">R3-111a-1</strain>
    </source>
</reference>
<evidence type="ECO:0000313" key="1">
    <source>
        <dbReference type="EMBL" id="EJT68573.1"/>
    </source>
</evidence>
<evidence type="ECO:0000313" key="2">
    <source>
        <dbReference type="EnsemblFungi" id="EJT68573"/>
    </source>
</evidence>
<dbReference type="EnsemblFungi" id="EJT68573">
    <property type="protein sequence ID" value="EJT68573"/>
    <property type="gene ID" value="GGTG_13859"/>
</dbReference>
<protein>
    <submittedName>
        <fullName evidence="1 2">Uncharacterized protein</fullName>
    </submittedName>
</protein>
<sequence length="74" mass="8814">MDSGSFMRITRRTSDIFFFTLSLSPYVRADMDRCLFNSKQESLKGRLLHNICTMHFLLYKIKIKCYMLKGISYM</sequence>
<reference evidence="2" key="5">
    <citation type="submission" date="2018-04" db="UniProtKB">
        <authorList>
            <consortium name="EnsemblFungi"/>
        </authorList>
    </citation>
    <scope>IDENTIFICATION</scope>
    <source>
        <strain evidence="2">R3-111a-1</strain>
    </source>
</reference>
<dbReference type="HOGENOM" id="CLU_2687982_0_0_1"/>
<dbReference type="AlphaFoldDB" id="J3PK14"/>
<dbReference type="Proteomes" id="UP000006039">
    <property type="component" value="Unassembled WGS sequence"/>
</dbReference>
<name>J3PK14_GAET3</name>
<reference evidence="1" key="2">
    <citation type="submission" date="2010-07" db="EMBL/GenBank/DDBJ databases">
        <authorList>
            <consortium name="The Broad Institute Genome Sequencing Platform"/>
            <consortium name="Broad Institute Genome Sequencing Center for Infectious Disease"/>
            <person name="Ma L.-J."/>
            <person name="Dead R."/>
            <person name="Young S."/>
            <person name="Zeng Q."/>
            <person name="Koehrsen M."/>
            <person name="Alvarado L."/>
            <person name="Berlin A."/>
            <person name="Chapman S.B."/>
            <person name="Chen Z."/>
            <person name="Freedman E."/>
            <person name="Gellesch M."/>
            <person name="Goldberg J."/>
            <person name="Griggs A."/>
            <person name="Gujja S."/>
            <person name="Heilman E.R."/>
            <person name="Heiman D."/>
            <person name="Hepburn T."/>
            <person name="Howarth C."/>
            <person name="Jen D."/>
            <person name="Larson L."/>
            <person name="Mehta T."/>
            <person name="Neiman D."/>
            <person name="Pearson M."/>
            <person name="Roberts A."/>
            <person name="Saif S."/>
            <person name="Shea T."/>
            <person name="Shenoy N."/>
            <person name="Sisk P."/>
            <person name="Stolte C."/>
            <person name="Sykes S."/>
            <person name="Walk T."/>
            <person name="White J."/>
            <person name="Yandava C."/>
            <person name="Haas B."/>
            <person name="Nusbaum C."/>
            <person name="Birren B."/>
        </authorList>
    </citation>
    <scope>NUCLEOTIDE SEQUENCE</scope>
    <source>
        <strain evidence="1">R3-111a-1</strain>
    </source>
</reference>
<dbReference type="GeneID" id="20354317"/>
<dbReference type="RefSeq" id="XP_009230045.1">
    <property type="nucleotide sequence ID" value="XM_009231781.1"/>
</dbReference>
<organism evidence="1">
    <name type="scientific">Gaeumannomyces tritici (strain R3-111a-1)</name>
    <name type="common">Wheat and barley take-all root rot fungus</name>
    <name type="synonym">Gaeumannomyces graminis var. tritici</name>
    <dbReference type="NCBI Taxonomy" id="644352"/>
    <lineage>
        <taxon>Eukaryota</taxon>
        <taxon>Fungi</taxon>
        <taxon>Dikarya</taxon>
        <taxon>Ascomycota</taxon>
        <taxon>Pezizomycotina</taxon>
        <taxon>Sordariomycetes</taxon>
        <taxon>Sordariomycetidae</taxon>
        <taxon>Magnaporthales</taxon>
        <taxon>Magnaporthaceae</taxon>
        <taxon>Gaeumannomyces</taxon>
    </lineage>
</organism>
<reference evidence="1" key="3">
    <citation type="submission" date="2010-09" db="EMBL/GenBank/DDBJ databases">
        <title>Annotation of Gaeumannomyces graminis var. tritici R3-111a-1.</title>
        <authorList>
            <consortium name="The Broad Institute Genome Sequencing Platform"/>
            <person name="Ma L.-J."/>
            <person name="Dead R."/>
            <person name="Young S.K."/>
            <person name="Zeng Q."/>
            <person name="Gargeya S."/>
            <person name="Fitzgerald M."/>
            <person name="Haas B."/>
            <person name="Abouelleil A."/>
            <person name="Alvarado L."/>
            <person name="Arachchi H.M."/>
            <person name="Berlin A."/>
            <person name="Brown A."/>
            <person name="Chapman S.B."/>
            <person name="Chen Z."/>
            <person name="Dunbar C."/>
            <person name="Freedman E."/>
            <person name="Gearin G."/>
            <person name="Gellesch M."/>
            <person name="Goldberg J."/>
            <person name="Griggs A."/>
            <person name="Gujja S."/>
            <person name="Heiman D."/>
            <person name="Howarth C."/>
            <person name="Larson L."/>
            <person name="Lui A."/>
            <person name="MacDonald P.J.P."/>
            <person name="Mehta T."/>
            <person name="Montmayeur A."/>
            <person name="Murphy C."/>
            <person name="Neiman D."/>
            <person name="Pearson M."/>
            <person name="Priest M."/>
            <person name="Roberts A."/>
            <person name="Saif S."/>
            <person name="Shea T."/>
            <person name="Shenoy N."/>
            <person name="Sisk P."/>
            <person name="Stolte C."/>
            <person name="Sykes S."/>
            <person name="Yandava C."/>
            <person name="Wortman J."/>
            <person name="Nusbaum C."/>
            <person name="Birren B."/>
        </authorList>
    </citation>
    <scope>NUCLEOTIDE SEQUENCE</scope>
    <source>
        <strain evidence="1">R3-111a-1</strain>
    </source>
</reference>
<accession>J3PK14</accession>
<evidence type="ECO:0000313" key="3">
    <source>
        <dbReference type="Proteomes" id="UP000006039"/>
    </source>
</evidence>